<organism evidence="2 3">
    <name type="scientific">Planotetraspora silvatica</name>
    <dbReference type="NCBI Taxonomy" id="234614"/>
    <lineage>
        <taxon>Bacteria</taxon>
        <taxon>Bacillati</taxon>
        <taxon>Actinomycetota</taxon>
        <taxon>Actinomycetes</taxon>
        <taxon>Streptosporangiales</taxon>
        <taxon>Streptosporangiaceae</taxon>
        <taxon>Planotetraspora</taxon>
    </lineage>
</organism>
<dbReference type="InterPro" id="IPR050491">
    <property type="entry name" value="AmpC-like"/>
</dbReference>
<dbReference type="RefSeq" id="WP_239095518.1">
    <property type="nucleotide sequence ID" value="NZ_BAAAKY010000018.1"/>
</dbReference>
<dbReference type="Proteomes" id="UP000644610">
    <property type="component" value="Unassembled WGS sequence"/>
</dbReference>
<dbReference type="PANTHER" id="PTHR46825">
    <property type="entry name" value="D-ALANYL-D-ALANINE-CARBOXYPEPTIDASE/ENDOPEPTIDASE AMPH"/>
    <property type="match status" value="1"/>
</dbReference>
<dbReference type="PANTHER" id="PTHR46825:SF7">
    <property type="entry name" value="D-ALANYL-D-ALANINE CARBOXYPEPTIDASE"/>
    <property type="match status" value="1"/>
</dbReference>
<comment type="caution">
    <text evidence="2">The sequence shown here is derived from an EMBL/GenBank/DDBJ whole genome shotgun (WGS) entry which is preliminary data.</text>
</comment>
<reference evidence="2" key="1">
    <citation type="submission" date="2021-01" db="EMBL/GenBank/DDBJ databases">
        <title>Whole genome shotgun sequence of Planotetraspora silvatica NBRC 100141.</title>
        <authorList>
            <person name="Komaki H."/>
            <person name="Tamura T."/>
        </authorList>
    </citation>
    <scope>NUCLEOTIDE SEQUENCE</scope>
    <source>
        <strain evidence="2">NBRC 100141</strain>
    </source>
</reference>
<dbReference type="EMBL" id="BOOQ01000068">
    <property type="protein sequence ID" value="GII51364.1"/>
    <property type="molecule type" value="Genomic_DNA"/>
</dbReference>
<dbReference type="Gene3D" id="3.40.710.10">
    <property type="entry name" value="DD-peptidase/beta-lactamase superfamily"/>
    <property type="match status" value="1"/>
</dbReference>
<dbReference type="Pfam" id="PF00144">
    <property type="entry name" value="Beta-lactamase"/>
    <property type="match status" value="1"/>
</dbReference>
<accession>A0A8J3XSM2</accession>
<dbReference type="SUPFAM" id="SSF56601">
    <property type="entry name" value="beta-lactamase/transpeptidase-like"/>
    <property type="match status" value="1"/>
</dbReference>
<evidence type="ECO:0000259" key="1">
    <source>
        <dbReference type="Pfam" id="PF00144"/>
    </source>
</evidence>
<proteinExistence type="predicted"/>
<keyword evidence="3" id="KW-1185">Reference proteome</keyword>
<name>A0A8J3XSM2_9ACTN</name>
<gene>
    <name evidence="2" type="ORF">Psi02_77880</name>
</gene>
<protein>
    <recommendedName>
        <fullName evidence="1">Beta-lactamase-related domain-containing protein</fullName>
    </recommendedName>
</protein>
<dbReference type="AlphaFoldDB" id="A0A8J3XSM2"/>
<dbReference type="InterPro" id="IPR001466">
    <property type="entry name" value="Beta-lactam-related"/>
</dbReference>
<evidence type="ECO:0000313" key="2">
    <source>
        <dbReference type="EMBL" id="GII51364.1"/>
    </source>
</evidence>
<feature type="domain" description="Beta-lactamase-related" evidence="1">
    <location>
        <begin position="158"/>
        <end position="487"/>
    </location>
</feature>
<evidence type="ECO:0000313" key="3">
    <source>
        <dbReference type="Proteomes" id="UP000644610"/>
    </source>
</evidence>
<sequence length="521" mass="54598">MSITLSDQDKSTLRTAAYGAVSLMAAADATGKPHKTAMNGSVTLASATGPIGHVLAAKSKDIDLKSKSAAELADQVLPALTAAMRLLEKQDPAEADNFRSIVLIAIDAAAQLRQGAPNPALAEMARKITAALDAAGMATADSGAAPAAAAGKDRPELQKAIEEIVDSGLVGVTLRVHDERGEWAGSAGVAELGGTAKPPINGHVRIGSNTKTFTATVVLQLVAEGKIGLDTPAADYLPEFGLDRRITVRMLLQHTSGVFNFSGEVYDDGTIAPGIPIPYSTTGKEWMDNRFKTYRPQELVELALSKPPRFEPGTGWSYSNTNYVLARLLIEKVTGRSVAEEMQRLILGPLGLSGTMVPDGPEIPGPHAHAYYRYEDGGEQKTIDITRQNPSWISSGGDMISTTQDLHTFISALLGGKLLPAPLLAEMCTPHPTGIPNMDYGLGVFVLTTDGGGTVISHNGAAVGHAALMYSTPDGSKTLTAALNCVDDADLSIAPAFQNAQQRLLNEVFGGGQADPAQPTD</sequence>
<dbReference type="InterPro" id="IPR012338">
    <property type="entry name" value="Beta-lactam/transpept-like"/>
</dbReference>